<gene>
    <name evidence="1" type="ORF">BAE44_0018479</name>
</gene>
<keyword evidence="2" id="KW-1185">Reference proteome</keyword>
<dbReference type="EMBL" id="LWDX02050519">
    <property type="protein sequence ID" value="OEL20504.1"/>
    <property type="molecule type" value="Genomic_DNA"/>
</dbReference>
<evidence type="ECO:0000313" key="1">
    <source>
        <dbReference type="EMBL" id="OEL20504.1"/>
    </source>
</evidence>
<evidence type="ECO:0000313" key="2">
    <source>
        <dbReference type="Proteomes" id="UP000095767"/>
    </source>
</evidence>
<dbReference type="AlphaFoldDB" id="A0A1E5V641"/>
<dbReference type="Proteomes" id="UP000095767">
    <property type="component" value="Unassembled WGS sequence"/>
</dbReference>
<sequence length="60" mass="7029">MILCLKKNNIHLLCRLHPGTFIGCGFGRYCSVRKAGRPFSKYAEIVRLLLRWRSHKRPCL</sequence>
<proteinExistence type="predicted"/>
<name>A0A1E5V641_9POAL</name>
<accession>A0A1E5V641</accession>
<comment type="caution">
    <text evidence="1">The sequence shown here is derived from an EMBL/GenBank/DDBJ whole genome shotgun (WGS) entry which is preliminary data.</text>
</comment>
<reference evidence="1 2" key="1">
    <citation type="submission" date="2016-09" db="EMBL/GenBank/DDBJ databases">
        <title>The draft genome of Dichanthelium oligosanthes: A C3 panicoid grass species.</title>
        <authorList>
            <person name="Studer A.J."/>
            <person name="Schnable J.C."/>
            <person name="Brutnell T.P."/>
        </authorList>
    </citation>
    <scope>NUCLEOTIDE SEQUENCE [LARGE SCALE GENOMIC DNA]</scope>
    <source>
        <strain evidence="2">cv. Kellogg 1175</strain>
        <tissue evidence="1">Leaf</tissue>
    </source>
</reference>
<protein>
    <submittedName>
        <fullName evidence="1">Uncharacterized protein</fullName>
    </submittedName>
</protein>
<organism evidence="1 2">
    <name type="scientific">Dichanthelium oligosanthes</name>
    <dbReference type="NCBI Taxonomy" id="888268"/>
    <lineage>
        <taxon>Eukaryota</taxon>
        <taxon>Viridiplantae</taxon>
        <taxon>Streptophyta</taxon>
        <taxon>Embryophyta</taxon>
        <taxon>Tracheophyta</taxon>
        <taxon>Spermatophyta</taxon>
        <taxon>Magnoliopsida</taxon>
        <taxon>Liliopsida</taxon>
        <taxon>Poales</taxon>
        <taxon>Poaceae</taxon>
        <taxon>PACMAD clade</taxon>
        <taxon>Panicoideae</taxon>
        <taxon>Panicodae</taxon>
        <taxon>Paniceae</taxon>
        <taxon>Dichantheliinae</taxon>
        <taxon>Dichanthelium</taxon>
    </lineage>
</organism>